<name>A0ABS8Y063_9BURK</name>
<gene>
    <name evidence="5" type="ORF">LXT13_24350</name>
</gene>
<organism evidence="5 6">
    <name type="scientific">Pelomonas cellulosilytica</name>
    <dbReference type="NCBI Taxonomy" id="2906762"/>
    <lineage>
        <taxon>Bacteria</taxon>
        <taxon>Pseudomonadati</taxon>
        <taxon>Pseudomonadota</taxon>
        <taxon>Betaproteobacteria</taxon>
        <taxon>Burkholderiales</taxon>
        <taxon>Sphaerotilaceae</taxon>
        <taxon>Roseateles</taxon>
    </lineage>
</organism>
<accession>A0ABS8Y063</accession>
<sequence>MFAGVLTPALALLLGLAPQGALALGLGQPQVHSVLGKPLDVSIPLLLSEGEQLTDSCLRTEVSAGDARVPAGLLQLRIEGVEGQQRIRLQSAARIDEPALRITLALGCPLRLTREFNAFVDPPASAQVAAEPPAPQPMPTVTVAAAPSTAAQPAPAPAPRAHPRPKPKPRPTGPRLVLERPEVLVSEAPRPVQPAASAPEMELTPELEAQIAELEQTVAQLRAELESRQAAAASAPPVAVASVSAPASSPAPAVAAPAPRASPYRDPMTWALTLGLSLLAGAAAFYGSRWREERARREMAYWRALQAAAEGGGVPPAPPSPSPGMAPPVIAEPAMLPDESIHQSTRPQPRPMPWPPGPLAVTRAAPAPDATQRLPRRPEIAPVLAQELTVADELLDLQQQVEFLQLLGQQDAAADLLATRLTRGNAGAMPYLMLMELCQQRGDQQVFAELAKQFEARFRTHAPQWSQSLSRGRTLDTSPSVIAHLQVVWSDAASAMHMLQELVARGAGPGAPHFELPAYRDLLTLYSVSRDLFETGLRGDEVDLMLPIDSGFGEQR</sequence>
<proteinExistence type="predicted"/>
<feature type="domain" description="FimV N-terminal" evidence="4">
    <location>
        <begin position="24"/>
        <end position="123"/>
    </location>
</feature>
<evidence type="ECO:0000313" key="6">
    <source>
        <dbReference type="Proteomes" id="UP001200741"/>
    </source>
</evidence>
<dbReference type="EMBL" id="JAJTWU010000011">
    <property type="protein sequence ID" value="MCE4557527.1"/>
    <property type="molecule type" value="Genomic_DNA"/>
</dbReference>
<protein>
    <recommendedName>
        <fullName evidence="4">FimV N-terminal domain-containing protein</fullName>
    </recommendedName>
</protein>
<evidence type="ECO:0000256" key="1">
    <source>
        <dbReference type="SAM" id="Coils"/>
    </source>
</evidence>
<dbReference type="Proteomes" id="UP001200741">
    <property type="component" value="Unassembled WGS sequence"/>
</dbReference>
<feature type="signal peptide" evidence="3">
    <location>
        <begin position="1"/>
        <end position="23"/>
    </location>
</feature>
<comment type="caution">
    <text evidence="5">The sequence shown here is derived from an EMBL/GenBank/DDBJ whole genome shotgun (WGS) entry which is preliminary data.</text>
</comment>
<feature type="compositionally biased region" description="Pro residues" evidence="2">
    <location>
        <begin position="348"/>
        <end position="358"/>
    </location>
</feature>
<feature type="region of interest" description="Disordered" evidence="2">
    <location>
        <begin position="340"/>
        <end position="373"/>
    </location>
</feature>
<evidence type="ECO:0000313" key="5">
    <source>
        <dbReference type="EMBL" id="MCE4557527.1"/>
    </source>
</evidence>
<feature type="chain" id="PRO_5045090668" description="FimV N-terminal domain-containing protein" evidence="3">
    <location>
        <begin position="24"/>
        <end position="556"/>
    </location>
</feature>
<reference evidence="5 6" key="1">
    <citation type="submission" date="2021-12" db="EMBL/GenBank/DDBJ databases">
        <title>Genome seq of P8.</title>
        <authorList>
            <person name="Seo T."/>
        </authorList>
    </citation>
    <scope>NUCLEOTIDE SEQUENCE [LARGE SCALE GENOMIC DNA]</scope>
    <source>
        <strain evidence="5 6">P8</strain>
    </source>
</reference>
<dbReference type="Pfam" id="PF25800">
    <property type="entry name" value="FimV_N"/>
    <property type="match status" value="1"/>
</dbReference>
<dbReference type="RefSeq" id="WP_233374911.1">
    <property type="nucleotide sequence ID" value="NZ_JAJTWU010000011.1"/>
</dbReference>
<feature type="coiled-coil region" evidence="1">
    <location>
        <begin position="204"/>
        <end position="231"/>
    </location>
</feature>
<keyword evidence="3" id="KW-0732">Signal</keyword>
<keyword evidence="1" id="KW-0175">Coiled coil</keyword>
<evidence type="ECO:0000256" key="2">
    <source>
        <dbReference type="SAM" id="MobiDB-lite"/>
    </source>
</evidence>
<keyword evidence="6" id="KW-1185">Reference proteome</keyword>
<feature type="region of interest" description="Disordered" evidence="2">
    <location>
        <begin position="146"/>
        <end position="201"/>
    </location>
</feature>
<dbReference type="InterPro" id="IPR057840">
    <property type="entry name" value="FimV_N"/>
</dbReference>
<evidence type="ECO:0000256" key="3">
    <source>
        <dbReference type="SAM" id="SignalP"/>
    </source>
</evidence>
<evidence type="ECO:0000259" key="4">
    <source>
        <dbReference type="Pfam" id="PF25800"/>
    </source>
</evidence>